<protein>
    <submittedName>
        <fullName evidence="1">Uncharacterized protein</fullName>
    </submittedName>
</protein>
<reference evidence="1 2" key="1">
    <citation type="submission" date="2016-10" db="EMBL/GenBank/DDBJ databases">
        <authorList>
            <person name="de Groot N.N."/>
        </authorList>
    </citation>
    <scope>NUCLEOTIDE SEQUENCE [LARGE SCALE GENOMIC DNA]</scope>
    <source>
        <strain evidence="1 2">AR40</strain>
    </source>
</reference>
<dbReference type="AlphaFoldDB" id="A0A1H9V5I3"/>
<dbReference type="InterPro" id="IPR023214">
    <property type="entry name" value="HAD_sf"/>
</dbReference>
<dbReference type="InterPro" id="IPR052419">
    <property type="entry name" value="5_3-deoxyribonucleotidase-like"/>
</dbReference>
<dbReference type="InterPro" id="IPR036412">
    <property type="entry name" value="HAD-like_sf"/>
</dbReference>
<dbReference type="PANTHER" id="PTHR35134">
    <property type="entry name" value="NUCLEOTIDASE YQFW-RELATED"/>
    <property type="match status" value="1"/>
</dbReference>
<gene>
    <name evidence="1" type="ORF">SAMN04487884_12150</name>
</gene>
<dbReference type="eggNOG" id="COG5663">
    <property type="taxonomic scope" value="Bacteria"/>
</dbReference>
<name>A0A1H9V5I3_BUTFI</name>
<dbReference type="PANTHER" id="PTHR35134:SF2">
    <property type="entry name" value="NUCLEOTIDASE YQFW-RELATED"/>
    <property type="match status" value="1"/>
</dbReference>
<dbReference type="OrthoDB" id="573782at2"/>
<dbReference type="EMBL" id="FOGJ01000021">
    <property type="protein sequence ID" value="SES17006.1"/>
    <property type="molecule type" value="Genomic_DNA"/>
</dbReference>
<dbReference type="Gene3D" id="3.40.50.1000">
    <property type="entry name" value="HAD superfamily/HAD-like"/>
    <property type="match status" value="1"/>
</dbReference>
<dbReference type="SUPFAM" id="SSF56784">
    <property type="entry name" value="HAD-like"/>
    <property type="match status" value="1"/>
</dbReference>
<accession>A0A1H9V5I3</accession>
<evidence type="ECO:0000313" key="1">
    <source>
        <dbReference type="EMBL" id="SES17006.1"/>
    </source>
</evidence>
<dbReference type="Proteomes" id="UP000182584">
    <property type="component" value="Unassembled WGS sequence"/>
</dbReference>
<organism evidence="1 2">
    <name type="scientific">Butyrivibrio fibrisolvens</name>
    <dbReference type="NCBI Taxonomy" id="831"/>
    <lineage>
        <taxon>Bacteria</taxon>
        <taxon>Bacillati</taxon>
        <taxon>Bacillota</taxon>
        <taxon>Clostridia</taxon>
        <taxon>Lachnospirales</taxon>
        <taxon>Lachnospiraceae</taxon>
        <taxon>Butyrivibrio</taxon>
    </lineage>
</organism>
<dbReference type="RefSeq" id="WP_027216733.1">
    <property type="nucleotide sequence ID" value="NZ_FOGJ01000021.1"/>
</dbReference>
<proteinExistence type="predicted"/>
<sequence length="202" mass="23795">MNIYIDFDDCLCETARALSGLAKELFGKDVPYENIQFFNLQKSFDLDEAQYEELMIKAHLPEVLMAYEETKGASETVNKWLDEGHNVSIITGRPSSAYEPSRKWLDEHGLERVKLFCLNKYGRDSFIKNSEFTLELEDYYKMKFDVAIEDSPLAFKFFDHLPELKVMVYDRPWNHNAELPGDNFKRCMDWEYISKQVEQIEV</sequence>
<evidence type="ECO:0000313" key="2">
    <source>
        <dbReference type="Proteomes" id="UP000182584"/>
    </source>
</evidence>